<dbReference type="PANTHER" id="PTHR31874:SF1">
    <property type="entry name" value="ZINC FINGER PROTEIN CONSTANS-LIKE 6"/>
    <property type="match status" value="1"/>
</dbReference>
<feature type="non-terminal residue" evidence="2">
    <location>
        <position position="314"/>
    </location>
</feature>
<feature type="non-terminal residue" evidence="2">
    <location>
        <position position="1"/>
    </location>
</feature>
<evidence type="ECO:0000313" key="2">
    <source>
        <dbReference type="EMBL" id="JAT59000.1"/>
    </source>
</evidence>
<protein>
    <submittedName>
        <fullName evidence="2">Zinc finger protein CONSTANS-LIKE 16</fullName>
    </submittedName>
</protein>
<accession>A0A1D1YWL6</accession>
<feature type="compositionally biased region" description="Low complexity" evidence="1">
    <location>
        <begin position="112"/>
        <end position="128"/>
    </location>
</feature>
<organism evidence="2">
    <name type="scientific">Anthurium amnicola</name>
    <dbReference type="NCBI Taxonomy" id="1678845"/>
    <lineage>
        <taxon>Eukaryota</taxon>
        <taxon>Viridiplantae</taxon>
        <taxon>Streptophyta</taxon>
        <taxon>Embryophyta</taxon>
        <taxon>Tracheophyta</taxon>
        <taxon>Spermatophyta</taxon>
        <taxon>Magnoliopsida</taxon>
        <taxon>Liliopsida</taxon>
        <taxon>Araceae</taxon>
        <taxon>Pothoideae</taxon>
        <taxon>Potheae</taxon>
        <taxon>Anthurium</taxon>
    </lineage>
</organism>
<dbReference type="GO" id="GO:0005634">
    <property type="term" value="C:nucleus"/>
    <property type="evidence" value="ECO:0007669"/>
    <property type="project" value="TreeGrafter"/>
</dbReference>
<dbReference type="GO" id="GO:0006355">
    <property type="term" value="P:regulation of DNA-templated transcription"/>
    <property type="evidence" value="ECO:0007669"/>
    <property type="project" value="TreeGrafter"/>
</dbReference>
<reference evidence="2" key="1">
    <citation type="submission" date="2015-07" db="EMBL/GenBank/DDBJ databases">
        <title>Transcriptome Assembly of Anthurium amnicola.</title>
        <authorList>
            <person name="Suzuki J."/>
        </authorList>
    </citation>
    <scope>NUCLEOTIDE SEQUENCE</scope>
</reference>
<dbReference type="AlphaFoldDB" id="A0A1D1YWL6"/>
<feature type="region of interest" description="Disordered" evidence="1">
    <location>
        <begin position="1"/>
        <end position="85"/>
    </location>
</feature>
<feature type="compositionally biased region" description="Low complexity" evidence="1">
    <location>
        <begin position="1"/>
        <end position="19"/>
    </location>
</feature>
<evidence type="ECO:0000256" key="1">
    <source>
        <dbReference type="SAM" id="MobiDB-lite"/>
    </source>
</evidence>
<proteinExistence type="predicted"/>
<name>A0A1D1YWL6_9ARAE</name>
<sequence>SSSSSSSSPLSTSLKPASATAADSLAPSWHQGFRRKARTPRAHYAAKPPGQQGAAVPGTAKSGPLVPDFEATSLDENAEEEEEEEQLLYRVPIFDPVLAEFCSSHVTDDSPETTSSAAGSAPAEEAKPAAELPKYASFVNTLPGFSPCDVDIGDFDADVETLLGRGLDEDAFCMEGLGLMEAGGDVADCCLGDGGHVKLETADGDYRSHDMAGARMAAKGATLDMCFDCGSPTTGERGDEEETKAATVAVGLARRRSITLRLDYEAVIDAWSSSQGCSSPWTDGERPQLNPDDCWPDYTGIWGEASGMVYGGGG</sequence>
<feature type="compositionally biased region" description="Basic residues" evidence="1">
    <location>
        <begin position="32"/>
        <end position="41"/>
    </location>
</feature>
<gene>
    <name evidence="2" type="primary">COL16_1</name>
    <name evidence="2" type="ORF">g.85280</name>
</gene>
<feature type="region of interest" description="Disordered" evidence="1">
    <location>
        <begin position="105"/>
        <end position="128"/>
    </location>
</feature>
<feature type="compositionally biased region" description="Acidic residues" evidence="1">
    <location>
        <begin position="76"/>
        <end position="85"/>
    </location>
</feature>
<dbReference type="InterPro" id="IPR052453">
    <property type="entry name" value="CONSTANS-like_ZF"/>
</dbReference>
<dbReference type="EMBL" id="GDJX01008936">
    <property type="protein sequence ID" value="JAT59000.1"/>
    <property type="molecule type" value="Transcribed_RNA"/>
</dbReference>
<dbReference type="PANTHER" id="PTHR31874">
    <property type="entry name" value="CCT MOTIF FAMILY PROTEIN, EXPRESSED"/>
    <property type="match status" value="1"/>
</dbReference>